<feature type="chain" id="PRO_5047381646" evidence="1">
    <location>
        <begin position="34"/>
        <end position="192"/>
    </location>
</feature>
<evidence type="ECO:0000313" key="3">
    <source>
        <dbReference type="Proteomes" id="UP001595798"/>
    </source>
</evidence>
<name>A0ABV8QDR7_9GAMM</name>
<evidence type="ECO:0000256" key="1">
    <source>
        <dbReference type="SAM" id="SignalP"/>
    </source>
</evidence>
<accession>A0ABV8QDR7</accession>
<dbReference type="RefSeq" id="WP_379884885.1">
    <property type="nucleotide sequence ID" value="NZ_JBHSDI010000001.1"/>
</dbReference>
<proteinExistence type="predicted"/>
<feature type="signal peptide" evidence="1">
    <location>
        <begin position="1"/>
        <end position="33"/>
    </location>
</feature>
<dbReference type="Proteomes" id="UP001595798">
    <property type="component" value="Unassembled WGS sequence"/>
</dbReference>
<gene>
    <name evidence="2" type="ORF">ACFOZ5_01255</name>
</gene>
<reference evidence="3" key="1">
    <citation type="journal article" date="2019" name="Int. J. Syst. Evol. Microbiol.">
        <title>The Global Catalogue of Microorganisms (GCM) 10K type strain sequencing project: providing services to taxonomists for standard genome sequencing and annotation.</title>
        <authorList>
            <consortium name="The Broad Institute Genomics Platform"/>
            <consortium name="The Broad Institute Genome Sequencing Center for Infectious Disease"/>
            <person name="Wu L."/>
            <person name="Ma J."/>
        </authorList>
    </citation>
    <scope>NUCLEOTIDE SEQUENCE [LARGE SCALE GENOMIC DNA]</scope>
    <source>
        <strain evidence="3">CECT 7297</strain>
    </source>
</reference>
<dbReference type="EMBL" id="JBHSDI010000001">
    <property type="protein sequence ID" value="MFC4257650.1"/>
    <property type="molecule type" value="Genomic_DNA"/>
</dbReference>
<keyword evidence="3" id="KW-1185">Reference proteome</keyword>
<sequence length="192" mass="21367">MKHLKLITFKCCGGLPFLLAVIASLSLTGMVQADPLSSGQIQSFLDTRADLEGFDDNYPGLEKASDQQRDMTRPMSSALPALDEFPDARDELEAIVGKHGFDSIEEWAHVGDRVFMAQIAISMQDMSAEERAMSEAMMSSDYGEDMPAPMRERAREMAKQGKTMMDAAKNVPEEDMEAVRPFMGELDPEEYE</sequence>
<keyword evidence="1" id="KW-0732">Signal</keyword>
<organism evidence="2 3">
    <name type="scientific">Marinobacter lacisalsi</name>
    <dbReference type="NCBI Taxonomy" id="475979"/>
    <lineage>
        <taxon>Bacteria</taxon>
        <taxon>Pseudomonadati</taxon>
        <taxon>Pseudomonadota</taxon>
        <taxon>Gammaproteobacteria</taxon>
        <taxon>Pseudomonadales</taxon>
        <taxon>Marinobacteraceae</taxon>
        <taxon>Marinobacter</taxon>
    </lineage>
</organism>
<comment type="caution">
    <text evidence="2">The sequence shown here is derived from an EMBL/GenBank/DDBJ whole genome shotgun (WGS) entry which is preliminary data.</text>
</comment>
<protein>
    <submittedName>
        <fullName evidence="2">Uncharacterized protein</fullName>
    </submittedName>
</protein>
<evidence type="ECO:0000313" key="2">
    <source>
        <dbReference type="EMBL" id="MFC4257650.1"/>
    </source>
</evidence>